<dbReference type="InterPro" id="IPR036812">
    <property type="entry name" value="NAD(P)_OxRdtase_dom_sf"/>
</dbReference>
<sequence>MLQTSPLAQIMAPDALPLGLGCSRLGSVNGASGDEARALLHAALARGVRFFDTSNIYAQGDSERLLAEVLGKRDDCVICSKAGKYLDWKKQALVPLKGLLRNVARRSKQASRGVAAARAKPMPTRWDGPFLSSSIDGSLRRLKRERIEMFMLHSPSADVVARGEAVAALEAAQQAGKIGLIGVSVDDVATAEAALGDPRVQALQLPLLPGETEFDSVTQRAADAGVAVIAREILGGAQAISGAMDPARYAADRIAEMVRDPRVALPLVGTTRMVNLQASADAAEVATKA</sequence>
<organism evidence="3 4">
    <name type="scientific">Salipiger thiooxidans</name>
    <dbReference type="NCBI Taxonomy" id="282683"/>
    <lineage>
        <taxon>Bacteria</taxon>
        <taxon>Pseudomonadati</taxon>
        <taxon>Pseudomonadota</taxon>
        <taxon>Alphaproteobacteria</taxon>
        <taxon>Rhodobacterales</taxon>
        <taxon>Roseobacteraceae</taxon>
        <taxon>Salipiger</taxon>
    </lineage>
</organism>
<proteinExistence type="predicted"/>
<dbReference type="GO" id="GO:0016491">
    <property type="term" value="F:oxidoreductase activity"/>
    <property type="evidence" value="ECO:0007669"/>
    <property type="project" value="UniProtKB-KW"/>
</dbReference>
<dbReference type="PANTHER" id="PTHR43364">
    <property type="entry name" value="NADH-SPECIFIC METHYLGLYOXAL REDUCTASE-RELATED"/>
    <property type="match status" value="1"/>
</dbReference>
<dbReference type="STRING" id="282683.SAMN04488105_1543"/>
<dbReference type="InterPro" id="IPR050523">
    <property type="entry name" value="AKR_Detox_Biosynth"/>
</dbReference>
<evidence type="ECO:0000256" key="1">
    <source>
        <dbReference type="ARBA" id="ARBA00023002"/>
    </source>
</evidence>
<dbReference type="RefSeq" id="WP_165617241.1">
    <property type="nucleotide sequence ID" value="NZ_FNAV01000054.1"/>
</dbReference>
<reference evidence="4" key="1">
    <citation type="submission" date="2016-10" db="EMBL/GenBank/DDBJ databases">
        <authorList>
            <person name="Varghese N."/>
            <person name="Submissions S."/>
        </authorList>
    </citation>
    <scope>NUCLEOTIDE SEQUENCE [LARGE SCALE GENOMIC DNA]</scope>
    <source>
        <strain evidence="4">DSM 10146</strain>
    </source>
</reference>
<dbReference type="Gene3D" id="3.20.20.100">
    <property type="entry name" value="NADP-dependent oxidoreductase domain"/>
    <property type="match status" value="1"/>
</dbReference>
<dbReference type="AlphaFoldDB" id="A0A1G7N957"/>
<dbReference type="SUPFAM" id="SSF51430">
    <property type="entry name" value="NAD(P)-linked oxidoreductase"/>
    <property type="match status" value="1"/>
</dbReference>
<evidence type="ECO:0000313" key="4">
    <source>
        <dbReference type="Proteomes" id="UP000198994"/>
    </source>
</evidence>
<keyword evidence="1" id="KW-0560">Oxidoreductase</keyword>
<name>A0A1G7N957_9RHOB</name>
<feature type="domain" description="NADP-dependent oxidoreductase" evidence="2">
    <location>
        <begin position="17"/>
        <end position="253"/>
    </location>
</feature>
<protein>
    <submittedName>
        <fullName evidence="3">Predicted oxidoreductase</fullName>
    </submittedName>
</protein>
<dbReference type="PANTHER" id="PTHR43364:SF4">
    <property type="entry name" value="NAD(P)-LINKED OXIDOREDUCTASE SUPERFAMILY PROTEIN"/>
    <property type="match status" value="1"/>
</dbReference>
<dbReference type="Pfam" id="PF00248">
    <property type="entry name" value="Aldo_ket_red"/>
    <property type="match status" value="1"/>
</dbReference>
<gene>
    <name evidence="3" type="ORF">SAMN04488105_1543</name>
</gene>
<dbReference type="EMBL" id="FNAV01000054">
    <property type="protein sequence ID" value="SDF69830.1"/>
    <property type="molecule type" value="Genomic_DNA"/>
</dbReference>
<dbReference type="GO" id="GO:0005829">
    <property type="term" value="C:cytosol"/>
    <property type="evidence" value="ECO:0007669"/>
    <property type="project" value="TreeGrafter"/>
</dbReference>
<keyword evidence="4" id="KW-1185">Reference proteome</keyword>
<evidence type="ECO:0000259" key="2">
    <source>
        <dbReference type="Pfam" id="PF00248"/>
    </source>
</evidence>
<accession>A0A1G7N957</accession>
<evidence type="ECO:0000313" key="3">
    <source>
        <dbReference type="EMBL" id="SDF69830.1"/>
    </source>
</evidence>
<dbReference type="Proteomes" id="UP000198994">
    <property type="component" value="Unassembled WGS sequence"/>
</dbReference>
<dbReference type="InterPro" id="IPR023210">
    <property type="entry name" value="NADP_OxRdtase_dom"/>
</dbReference>